<keyword evidence="2" id="KW-1185">Reference proteome</keyword>
<dbReference type="EMBL" id="CM056790">
    <property type="protein sequence ID" value="KAJ8723397.1"/>
    <property type="molecule type" value="Genomic_DNA"/>
</dbReference>
<evidence type="ECO:0000313" key="1">
    <source>
        <dbReference type="EMBL" id="KAJ8723397.1"/>
    </source>
</evidence>
<comment type="caution">
    <text evidence="1">The sequence shown here is derived from an EMBL/GenBank/DDBJ whole genome shotgun (WGS) entry which is preliminary data.</text>
</comment>
<sequence>MSIQRTPPSTKILRVGQSLSESDLTTSVESESKQVGNITVRNKRQRIDDSPNCETNQFTQTFNDFKREIMQMLTSWKTENDDRLANWKSEHDAVLSRLTKDLSDLKIQISEIRESHLQLDRGMEFVNSCYEDIKNKVAGMENHKKESDDRIYQLEQYIQDLQLQSRPATLEFRNLPQKAKESSEDLLAMVSAVGKVVNVEIQASNLRDLYRLPGTSGRPRPTVAEFISVPKRNEFLLNVRRYNKERPVADKLNSHSIGLPGEKKPIYVDEHLPPSKKKLFYDARTYAKANNFSCWNSYGRILLRKDPKDSNEKPTQIKSPKCLLALIKKQ</sequence>
<evidence type="ECO:0000313" key="2">
    <source>
        <dbReference type="Proteomes" id="UP001231649"/>
    </source>
</evidence>
<organism evidence="1 2">
    <name type="scientific">Mythimna loreyi</name>
    <dbReference type="NCBI Taxonomy" id="667449"/>
    <lineage>
        <taxon>Eukaryota</taxon>
        <taxon>Metazoa</taxon>
        <taxon>Ecdysozoa</taxon>
        <taxon>Arthropoda</taxon>
        <taxon>Hexapoda</taxon>
        <taxon>Insecta</taxon>
        <taxon>Pterygota</taxon>
        <taxon>Neoptera</taxon>
        <taxon>Endopterygota</taxon>
        <taxon>Lepidoptera</taxon>
        <taxon>Glossata</taxon>
        <taxon>Ditrysia</taxon>
        <taxon>Noctuoidea</taxon>
        <taxon>Noctuidae</taxon>
        <taxon>Noctuinae</taxon>
        <taxon>Hadenini</taxon>
        <taxon>Mythimna</taxon>
    </lineage>
</organism>
<proteinExistence type="predicted"/>
<gene>
    <name evidence="1" type="ORF">PYW08_003309</name>
</gene>
<protein>
    <submittedName>
        <fullName evidence="1">Uncharacterized protein</fullName>
    </submittedName>
</protein>
<dbReference type="Proteomes" id="UP001231649">
    <property type="component" value="Chromosome 14"/>
</dbReference>
<accession>A0ACC2QQR8</accession>
<name>A0ACC2QQR8_9NEOP</name>
<reference evidence="1" key="1">
    <citation type="submission" date="2023-03" db="EMBL/GenBank/DDBJ databases">
        <title>Chromosome-level genomes of two armyworms, Mythimna separata and Mythimna loreyi, provide insights into the biosynthesis and reception of sex pheromones.</title>
        <authorList>
            <person name="Zhao H."/>
        </authorList>
    </citation>
    <scope>NUCLEOTIDE SEQUENCE</scope>
    <source>
        <strain evidence="1">BeijingLab</strain>
    </source>
</reference>